<dbReference type="Proteomes" id="UP000189935">
    <property type="component" value="Chromosome I"/>
</dbReference>
<accession>A0A1M7D6L7</accession>
<dbReference type="Pfam" id="PF03992">
    <property type="entry name" value="ABM"/>
    <property type="match status" value="1"/>
</dbReference>
<organism evidence="2 3">
    <name type="scientific">Bradyrhizobium lablabi</name>
    <dbReference type="NCBI Taxonomy" id="722472"/>
    <lineage>
        <taxon>Bacteria</taxon>
        <taxon>Pseudomonadati</taxon>
        <taxon>Pseudomonadota</taxon>
        <taxon>Alphaproteobacteria</taxon>
        <taxon>Hyphomicrobiales</taxon>
        <taxon>Nitrobacteraceae</taxon>
        <taxon>Bradyrhizobium</taxon>
    </lineage>
</organism>
<dbReference type="Gene3D" id="3.30.70.100">
    <property type="match status" value="1"/>
</dbReference>
<evidence type="ECO:0000259" key="1">
    <source>
        <dbReference type="PROSITE" id="PS51725"/>
    </source>
</evidence>
<name>A0A1M7D6L7_9BRAD</name>
<evidence type="ECO:0000313" key="3">
    <source>
        <dbReference type="Proteomes" id="UP000189935"/>
    </source>
</evidence>
<evidence type="ECO:0000313" key="2">
    <source>
        <dbReference type="EMBL" id="SHL75152.1"/>
    </source>
</evidence>
<proteinExistence type="predicted"/>
<keyword evidence="2" id="KW-0503">Monooxygenase</keyword>
<dbReference type="AlphaFoldDB" id="A0A1M7D6L7"/>
<reference evidence="2 3" key="1">
    <citation type="submission" date="2016-11" db="EMBL/GenBank/DDBJ databases">
        <authorList>
            <person name="Jaros S."/>
            <person name="Januszkiewicz K."/>
            <person name="Wedrychowicz H."/>
        </authorList>
    </citation>
    <scope>NUCLEOTIDE SEQUENCE [LARGE SCALE GENOMIC DNA]</scope>
    <source>
        <strain evidence="2 3">GAS499</strain>
    </source>
</reference>
<sequence length="97" mass="10820">MSKYAIVATIKTVPGKRDEYLTFLKAHGKRCLAAEPGTLQFEIMVPQEEADTIMLYELYASPEAFQTHWNGASIQQMRQESAGLQVSLAGVRCNLVE</sequence>
<dbReference type="SUPFAM" id="SSF54909">
    <property type="entry name" value="Dimeric alpha+beta barrel"/>
    <property type="match status" value="1"/>
</dbReference>
<feature type="domain" description="ABM" evidence="1">
    <location>
        <begin position="4"/>
        <end position="95"/>
    </location>
</feature>
<dbReference type="InterPro" id="IPR011008">
    <property type="entry name" value="Dimeric_a/b-barrel"/>
</dbReference>
<dbReference type="PROSITE" id="PS51725">
    <property type="entry name" value="ABM"/>
    <property type="match status" value="1"/>
</dbReference>
<gene>
    <name evidence="2" type="ORF">SAMN05444159_6728</name>
</gene>
<dbReference type="InterPro" id="IPR007138">
    <property type="entry name" value="ABM_dom"/>
</dbReference>
<dbReference type="OrthoDB" id="9812754at2"/>
<dbReference type="GO" id="GO:0004497">
    <property type="term" value="F:monooxygenase activity"/>
    <property type="evidence" value="ECO:0007669"/>
    <property type="project" value="UniProtKB-KW"/>
</dbReference>
<keyword evidence="2" id="KW-0560">Oxidoreductase</keyword>
<protein>
    <submittedName>
        <fullName evidence="2">Quinol monooxygenase YgiN</fullName>
    </submittedName>
</protein>
<dbReference type="EMBL" id="LT670844">
    <property type="protein sequence ID" value="SHL75152.1"/>
    <property type="molecule type" value="Genomic_DNA"/>
</dbReference>
<dbReference type="RefSeq" id="WP_079543848.1">
    <property type="nucleotide sequence ID" value="NZ_LT670844.1"/>
</dbReference>